<name>Q6ER81_ORYSJ</name>
<protein>
    <submittedName>
        <fullName evidence="2">Uncharacterized protein</fullName>
    </submittedName>
</protein>
<organism evidence="2 3">
    <name type="scientific">Oryza sativa subsp. japonica</name>
    <name type="common">Rice</name>
    <dbReference type="NCBI Taxonomy" id="39947"/>
    <lineage>
        <taxon>Eukaryota</taxon>
        <taxon>Viridiplantae</taxon>
        <taxon>Streptophyta</taxon>
        <taxon>Embryophyta</taxon>
        <taxon>Tracheophyta</taxon>
        <taxon>Spermatophyta</taxon>
        <taxon>Magnoliopsida</taxon>
        <taxon>Liliopsida</taxon>
        <taxon>Poales</taxon>
        <taxon>Poaceae</taxon>
        <taxon>BOP clade</taxon>
        <taxon>Oryzoideae</taxon>
        <taxon>Oryzeae</taxon>
        <taxon>Oryzinae</taxon>
        <taxon>Oryza</taxon>
        <taxon>Oryza sativa</taxon>
    </lineage>
</organism>
<feature type="compositionally biased region" description="Basic and acidic residues" evidence="1">
    <location>
        <begin position="108"/>
        <end position="130"/>
    </location>
</feature>
<sequence>MGLIVVIFAVPPPPLCCGLVRYSSCLLSLRCGPCPLRRSPPYLRCGSYPLLPSFAATVAHLARPSMGSGRGRRGEVVAAASADQTPAVAEGRAWPPLLPPPASHRAREKGGREREGMDRRRSREWMDRSHRTLSPRSGGARRLIDLPARLNS</sequence>
<evidence type="ECO:0000256" key="1">
    <source>
        <dbReference type="SAM" id="MobiDB-lite"/>
    </source>
</evidence>
<proteinExistence type="predicted"/>
<dbReference type="EMBL" id="AP005609">
    <property type="protein sequence ID" value="BAD28839.1"/>
    <property type="molecule type" value="Genomic_DNA"/>
</dbReference>
<dbReference type="Proteomes" id="UP000000763">
    <property type="component" value="Chromosome 2"/>
</dbReference>
<evidence type="ECO:0000313" key="3">
    <source>
        <dbReference type="Proteomes" id="UP000000763"/>
    </source>
</evidence>
<gene>
    <name evidence="2" type="primary">OSJNBa0014M17.25</name>
</gene>
<reference evidence="3" key="2">
    <citation type="journal article" date="2008" name="Nucleic Acids Res.">
        <title>The rice annotation project database (RAP-DB): 2008 update.</title>
        <authorList>
            <consortium name="The rice annotation project (RAP)"/>
        </authorList>
    </citation>
    <scope>GENOME REANNOTATION</scope>
    <source>
        <strain evidence="3">cv. Nipponbare</strain>
    </source>
</reference>
<reference evidence="3" key="1">
    <citation type="journal article" date="2005" name="Nature">
        <title>The map-based sequence of the rice genome.</title>
        <authorList>
            <consortium name="International rice genome sequencing project (IRGSP)"/>
            <person name="Matsumoto T."/>
            <person name="Wu J."/>
            <person name="Kanamori H."/>
            <person name="Katayose Y."/>
            <person name="Fujisawa M."/>
            <person name="Namiki N."/>
            <person name="Mizuno H."/>
            <person name="Yamamoto K."/>
            <person name="Antonio B.A."/>
            <person name="Baba T."/>
            <person name="Sakata K."/>
            <person name="Nagamura Y."/>
            <person name="Aoki H."/>
            <person name="Arikawa K."/>
            <person name="Arita K."/>
            <person name="Bito T."/>
            <person name="Chiden Y."/>
            <person name="Fujitsuka N."/>
            <person name="Fukunaka R."/>
            <person name="Hamada M."/>
            <person name="Harada C."/>
            <person name="Hayashi A."/>
            <person name="Hijishita S."/>
            <person name="Honda M."/>
            <person name="Hosokawa S."/>
            <person name="Ichikawa Y."/>
            <person name="Idonuma A."/>
            <person name="Iijima M."/>
            <person name="Ikeda M."/>
            <person name="Ikeno M."/>
            <person name="Ito K."/>
            <person name="Ito S."/>
            <person name="Ito T."/>
            <person name="Ito Y."/>
            <person name="Ito Y."/>
            <person name="Iwabuchi A."/>
            <person name="Kamiya K."/>
            <person name="Karasawa W."/>
            <person name="Kurita K."/>
            <person name="Katagiri S."/>
            <person name="Kikuta A."/>
            <person name="Kobayashi H."/>
            <person name="Kobayashi N."/>
            <person name="Machita K."/>
            <person name="Maehara T."/>
            <person name="Masukawa M."/>
            <person name="Mizubayashi T."/>
            <person name="Mukai Y."/>
            <person name="Nagasaki H."/>
            <person name="Nagata Y."/>
            <person name="Naito S."/>
            <person name="Nakashima M."/>
            <person name="Nakama Y."/>
            <person name="Nakamichi Y."/>
            <person name="Nakamura M."/>
            <person name="Meguro A."/>
            <person name="Negishi M."/>
            <person name="Ohta I."/>
            <person name="Ohta T."/>
            <person name="Okamoto M."/>
            <person name="Ono N."/>
            <person name="Saji S."/>
            <person name="Sakaguchi M."/>
            <person name="Sakai K."/>
            <person name="Shibata M."/>
            <person name="Shimokawa T."/>
            <person name="Song J."/>
            <person name="Takazaki Y."/>
            <person name="Terasawa K."/>
            <person name="Tsugane M."/>
            <person name="Tsuji K."/>
            <person name="Ueda S."/>
            <person name="Waki K."/>
            <person name="Yamagata H."/>
            <person name="Yamamoto M."/>
            <person name="Yamamoto S."/>
            <person name="Yamane H."/>
            <person name="Yoshiki S."/>
            <person name="Yoshihara R."/>
            <person name="Yukawa K."/>
            <person name="Zhong H."/>
            <person name="Yano M."/>
            <person name="Yuan Q."/>
            <person name="Ouyang S."/>
            <person name="Liu J."/>
            <person name="Jones K.M."/>
            <person name="Gansberger K."/>
            <person name="Moffat K."/>
            <person name="Hill J."/>
            <person name="Bera J."/>
            <person name="Fadrosh D."/>
            <person name="Jin S."/>
            <person name="Johri S."/>
            <person name="Kim M."/>
            <person name="Overton L."/>
            <person name="Reardon M."/>
            <person name="Tsitrin T."/>
            <person name="Vuong H."/>
            <person name="Weaver B."/>
            <person name="Ciecko A."/>
            <person name="Tallon L."/>
            <person name="Jackson J."/>
            <person name="Pai G."/>
            <person name="Aken S.V."/>
            <person name="Utterback T."/>
            <person name="Reidmuller S."/>
            <person name="Feldblyum T."/>
            <person name="Hsiao J."/>
            <person name="Zismann V."/>
            <person name="Iobst S."/>
            <person name="de Vazeille A.R."/>
            <person name="Buell C.R."/>
            <person name="Ying K."/>
            <person name="Li Y."/>
            <person name="Lu T."/>
            <person name="Huang Y."/>
            <person name="Zhao Q."/>
            <person name="Feng Q."/>
            <person name="Zhang L."/>
            <person name="Zhu J."/>
            <person name="Weng Q."/>
            <person name="Mu J."/>
            <person name="Lu Y."/>
            <person name="Fan D."/>
            <person name="Liu Y."/>
            <person name="Guan J."/>
            <person name="Zhang Y."/>
            <person name="Yu S."/>
            <person name="Liu X."/>
            <person name="Zhang Y."/>
            <person name="Hong G."/>
            <person name="Han B."/>
            <person name="Choisne N."/>
            <person name="Demange N."/>
            <person name="Orjeda G."/>
            <person name="Samain S."/>
            <person name="Cattolico L."/>
            <person name="Pelletier E."/>
            <person name="Couloux A."/>
            <person name="Segurens B."/>
            <person name="Wincker P."/>
            <person name="D'Hont A."/>
            <person name="Scarpelli C."/>
            <person name="Weissenbach J."/>
            <person name="Salanoubat M."/>
            <person name="Quetier F."/>
            <person name="Yu Y."/>
            <person name="Kim H.R."/>
            <person name="Rambo T."/>
            <person name="Currie J."/>
            <person name="Collura K."/>
            <person name="Luo M."/>
            <person name="Yang T."/>
            <person name="Ammiraju J.S.S."/>
            <person name="Engler F."/>
            <person name="Soderlund C."/>
            <person name="Wing R.A."/>
            <person name="Palmer L.E."/>
            <person name="de la Bastide M."/>
            <person name="Spiegel L."/>
            <person name="Nascimento L."/>
            <person name="Zutavern T."/>
            <person name="O'Shaughnessy A."/>
            <person name="Dike S."/>
            <person name="Dedhia N."/>
            <person name="Preston R."/>
            <person name="Balija V."/>
            <person name="McCombie W.R."/>
            <person name="Chow T."/>
            <person name="Chen H."/>
            <person name="Chung M."/>
            <person name="Chen C."/>
            <person name="Shaw J."/>
            <person name="Wu H."/>
            <person name="Hsiao K."/>
            <person name="Chao Y."/>
            <person name="Chu M."/>
            <person name="Cheng C."/>
            <person name="Hour A."/>
            <person name="Lee P."/>
            <person name="Lin S."/>
            <person name="Lin Y."/>
            <person name="Liou J."/>
            <person name="Liu S."/>
            <person name="Hsing Y."/>
            <person name="Raghuvanshi S."/>
            <person name="Mohanty A."/>
            <person name="Bharti A.K."/>
            <person name="Gaur A."/>
            <person name="Gupta V."/>
            <person name="Kumar D."/>
            <person name="Ravi V."/>
            <person name="Vij S."/>
            <person name="Kapur A."/>
            <person name="Khurana P."/>
            <person name="Khurana P."/>
            <person name="Khurana J.P."/>
            <person name="Tyagi A.K."/>
            <person name="Gaikwad K."/>
            <person name="Singh A."/>
            <person name="Dalal V."/>
            <person name="Srivastava S."/>
            <person name="Dixit A."/>
            <person name="Pal A.K."/>
            <person name="Ghazi I.A."/>
            <person name="Yadav M."/>
            <person name="Pandit A."/>
            <person name="Bhargava A."/>
            <person name="Sureshbabu K."/>
            <person name="Batra K."/>
            <person name="Sharma T.R."/>
            <person name="Mohapatra T."/>
            <person name="Singh N.K."/>
            <person name="Messing J."/>
            <person name="Nelson A.B."/>
            <person name="Fuks G."/>
            <person name="Kavchok S."/>
            <person name="Keizer G."/>
            <person name="Linton E."/>
            <person name="Llaca V."/>
            <person name="Song R."/>
            <person name="Tanyolac B."/>
            <person name="Young S."/>
            <person name="Ho-Il K."/>
            <person name="Hahn J.H."/>
            <person name="Sangsakoo G."/>
            <person name="Vanavichit A."/>
            <person name="de Mattos Luiz.A.T."/>
            <person name="Zimmer P.D."/>
            <person name="Malone G."/>
            <person name="Dellagostin O."/>
            <person name="de Oliveira A.C."/>
            <person name="Bevan M."/>
            <person name="Bancroft I."/>
            <person name="Minx P."/>
            <person name="Cordum H."/>
            <person name="Wilson R."/>
            <person name="Cheng Z."/>
            <person name="Jin W."/>
            <person name="Jiang J."/>
            <person name="Leong S.A."/>
            <person name="Iwama H."/>
            <person name="Gojobori T."/>
            <person name="Itoh T."/>
            <person name="Niimura Y."/>
            <person name="Fujii Y."/>
            <person name="Habara T."/>
            <person name="Sakai H."/>
            <person name="Sato Y."/>
            <person name="Wilson G."/>
            <person name="Kumar K."/>
            <person name="McCouch S."/>
            <person name="Juretic N."/>
            <person name="Hoen D."/>
            <person name="Wright S."/>
            <person name="Bruskiewich R."/>
            <person name="Bureau T."/>
            <person name="Miyao A."/>
            <person name="Hirochika H."/>
            <person name="Nishikawa T."/>
            <person name="Kadowaki K."/>
            <person name="Sugiura M."/>
            <person name="Burr B."/>
            <person name="Sasaki T."/>
        </authorList>
    </citation>
    <scope>NUCLEOTIDE SEQUENCE [LARGE SCALE GENOMIC DNA]</scope>
    <source>
        <strain evidence="3">cv. Nipponbare</strain>
    </source>
</reference>
<feature type="region of interest" description="Disordered" evidence="1">
    <location>
        <begin position="65"/>
        <end position="152"/>
    </location>
</feature>
<accession>Q6ER81</accession>
<evidence type="ECO:0000313" key="2">
    <source>
        <dbReference type="EMBL" id="BAD28839.1"/>
    </source>
</evidence>
<dbReference type="AlphaFoldDB" id="Q6ER81"/>